<dbReference type="AlphaFoldDB" id="D6Y867"/>
<dbReference type="Proteomes" id="UP000006640">
    <property type="component" value="Chromosome"/>
</dbReference>
<feature type="compositionally biased region" description="Pro residues" evidence="1">
    <location>
        <begin position="1"/>
        <end position="14"/>
    </location>
</feature>
<evidence type="ECO:0000313" key="3">
    <source>
        <dbReference type="Proteomes" id="UP000006640"/>
    </source>
</evidence>
<feature type="region of interest" description="Disordered" evidence="1">
    <location>
        <begin position="1"/>
        <end position="35"/>
    </location>
</feature>
<sequence>MTNPPMEAPPPPGTVPGEPHTPWSPPPSGPAALPLAGRWRRPFPGIIGALAVVSRTGPLTRNAWPGARPGPRPGHAPAASAPAFPIHIDRREPDRHGDAARTLVVDTGAMAPVTR</sequence>
<keyword evidence="3" id="KW-1185">Reference proteome</keyword>
<evidence type="ECO:0000313" key="2">
    <source>
        <dbReference type="EMBL" id="ADG89803.1"/>
    </source>
</evidence>
<dbReference type="EMBL" id="CP001874">
    <property type="protein sequence ID" value="ADG89803.1"/>
    <property type="molecule type" value="Genomic_DNA"/>
</dbReference>
<organism evidence="2 3">
    <name type="scientific">Thermobispora bispora (strain ATCC 19993 / DSM 43833 / CBS 139.67 / JCM 10125 / KCTC 9307 / NBRC 14880 / R51)</name>
    <dbReference type="NCBI Taxonomy" id="469371"/>
    <lineage>
        <taxon>Bacteria</taxon>
        <taxon>Bacillati</taxon>
        <taxon>Actinomycetota</taxon>
        <taxon>Actinomycetes</taxon>
        <taxon>Streptosporangiales</taxon>
        <taxon>Streptosporangiaceae</taxon>
        <taxon>Thermobispora</taxon>
    </lineage>
</organism>
<gene>
    <name evidence="2" type="ordered locus">Tbis_3109</name>
</gene>
<accession>D6Y867</accession>
<protein>
    <submittedName>
        <fullName evidence="2">Uncharacterized protein</fullName>
    </submittedName>
</protein>
<dbReference type="HOGENOM" id="CLU_2107834_0_0_11"/>
<reference evidence="2 3" key="1">
    <citation type="submission" date="2010-01" db="EMBL/GenBank/DDBJ databases">
        <title>The complete genome of Thermobispora bispora DSM 43833.</title>
        <authorList>
            <consortium name="US DOE Joint Genome Institute (JGI-PGF)"/>
            <person name="Lucas S."/>
            <person name="Copeland A."/>
            <person name="Lapidus A."/>
            <person name="Glavina del Rio T."/>
            <person name="Dalin E."/>
            <person name="Tice H."/>
            <person name="Bruce D."/>
            <person name="Goodwin L."/>
            <person name="Pitluck S."/>
            <person name="Kyrpides N."/>
            <person name="Mavromatis K."/>
            <person name="Ivanova N."/>
            <person name="Mikhailova N."/>
            <person name="Chertkov O."/>
            <person name="Brettin T."/>
            <person name="Detter J.C."/>
            <person name="Han C."/>
            <person name="Larimer F."/>
            <person name="Land M."/>
            <person name="Hauser L."/>
            <person name="Markowitz V."/>
            <person name="Cheng J.-F."/>
            <person name="Hugenholtz P."/>
            <person name="Woyke T."/>
            <person name="Wu D."/>
            <person name="Jando M."/>
            <person name="Schneider S."/>
            <person name="Klenk H.-P."/>
            <person name="Eisen J.A."/>
        </authorList>
    </citation>
    <scope>NUCLEOTIDE SEQUENCE [LARGE SCALE GENOMIC DNA]</scope>
    <source>
        <strain evidence="3">ATCC 19993 / DSM 43833 / CBS 139.67 / JCM 10125 / KCTC 9307 / NBRC 14880 / R51</strain>
    </source>
</reference>
<proteinExistence type="predicted"/>
<evidence type="ECO:0000256" key="1">
    <source>
        <dbReference type="SAM" id="MobiDB-lite"/>
    </source>
</evidence>
<dbReference type="KEGG" id="tbi:Tbis_3109"/>
<feature type="region of interest" description="Disordered" evidence="1">
    <location>
        <begin position="61"/>
        <end position="81"/>
    </location>
</feature>
<dbReference type="STRING" id="469371.Tbis_3109"/>
<name>D6Y867_THEBD</name>